<keyword evidence="2" id="KW-0472">Membrane</keyword>
<dbReference type="Gene3D" id="1.25.40.10">
    <property type="entry name" value="Tetratricopeptide repeat domain"/>
    <property type="match status" value="2"/>
</dbReference>
<feature type="transmembrane region" description="Helical" evidence="2">
    <location>
        <begin position="16"/>
        <end position="35"/>
    </location>
</feature>
<dbReference type="KEGG" id="agv:OJF2_69420"/>
<reference evidence="3 4" key="1">
    <citation type="submission" date="2019-08" db="EMBL/GenBank/DDBJ databases">
        <title>Deep-cultivation of Planctomycetes and their phenomic and genomic characterization uncovers novel biology.</title>
        <authorList>
            <person name="Wiegand S."/>
            <person name="Jogler M."/>
            <person name="Boedeker C."/>
            <person name="Pinto D."/>
            <person name="Vollmers J."/>
            <person name="Rivas-Marin E."/>
            <person name="Kohn T."/>
            <person name="Peeters S.H."/>
            <person name="Heuer A."/>
            <person name="Rast P."/>
            <person name="Oberbeckmann S."/>
            <person name="Bunk B."/>
            <person name="Jeske O."/>
            <person name="Meyerdierks A."/>
            <person name="Storesund J.E."/>
            <person name="Kallscheuer N."/>
            <person name="Luecker S."/>
            <person name="Lage O.M."/>
            <person name="Pohl T."/>
            <person name="Merkel B.J."/>
            <person name="Hornburger P."/>
            <person name="Mueller R.-W."/>
            <person name="Bruemmer F."/>
            <person name="Labrenz M."/>
            <person name="Spormann A.M."/>
            <person name="Op den Camp H."/>
            <person name="Overmann J."/>
            <person name="Amann R."/>
            <person name="Jetten M.S.M."/>
            <person name="Mascher T."/>
            <person name="Medema M.H."/>
            <person name="Devos D.P."/>
            <person name="Kaster A.-K."/>
            <person name="Ovreas L."/>
            <person name="Rohde M."/>
            <person name="Galperin M.Y."/>
            <person name="Jogler C."/>
        </authorList>
    </citation>
    <scope>NUCLEOTIDE SEQUENCE [LARGE SCALE GENOMIC DNA]</scope>
    <source>
        <strain evidence="3 4">OJF2</strain>
    </source>
</reference>
<organism evidence="3 4">
    <name type="scientific">Aquisphaera giovannonii</name>
    <dbReference type="NCBI Taxonomy" id="406548"/>
    <lineage>
        <taxon>Bacteria</taxon>
        <taxon>Pseudomonadati</taxon>
        <taxon>Planctomycetota</taxon>
        <taxon>Planctomycetia</taxon>
        <taxon>Isosphaerales</taxon>
        <taxon>Isosphaeraceae</taxon>
        <taxon>Aquisphaera</taxon>
    </lineage>
</organism>
<feature type="region of interest" description="Disordered" evidence="1">
    <location>
        <begin position="399"/>
        <end position="423"/>
    </location>
</feature>
<keyword evidence="2" id="KW-1133">Transmembrane helix</keyword>
<name>A0A5B9WEF2_9BACT</name>
<dbReference type="OrthoDB" id="254846at2"/>
<keyword evidence="2" id="KW-0812">Transmembrane</keyword>
<evidence type="ECO:0000256" key="2">
    <source>
        <dbReference type="SAM" id="Phobius"/>
    </source>
</evidence>
<proteinExistence type="predicted"/>
<dbReference type="RefSeq" id="WP_148597792.1">
    <property type="nucleotide sequence ID" value="NZ_CP042997.1"/>
</dbReference>
<feature type="compositionally biased region" description="Basic and acidic residues" evidence="1">
    <location>
        <begin position="413"/>
        <end position="423"/>
    </location>
</feature>
<dbReference type="SMART" id="SM00028">
    <property type="entry name" value="TPR"/>
    <property type="match status" value="3"/>
</dbReference>
<dbReference type="AlphaFoldDB" id="A0A5B9WEF2"/>
<gene>
    <name evidence="3" type="ORF">OJF2_69420</name>
</gene>
<sequence length="423" mass="46706">MNGAEPGPPGGPRVPMVVLSCLVVGLGVAAVYLLWSGSARPRATVSGIVPMLTAGRFDDAEARLREILRADPDHIEANMLMAQAALVRPDPKPELALRHLPRVRTSRRDARAVVRLYEGKARAELGRNDLAEALWLEALRIDPAVPEAGWNLLGLYQVQGRREDAHRLAMELFRREPDPRDRVQLLMELLRQDAQPIGTDSLIQTLEPIVAAHPEDPQAAIALARAYLKNSRPGDGLPLLGRVLDRSPDNPYAWDTLLAGLDDTASAEEFARCLARIPPAIAGDPRFLKHRGSAALKGRDWPLAVDWLRRANASDPSDGQVLYRLCQALKVARRSEELGPMEERFRAFRDARERVQPLYKEANAVPDLGVAPHPELCRRLADLREDLGRADEAEAWRRFAAEGRPSPAPAGSDADRRGIGMVR</sequence>
<dbReference type="SUPFAM" id="SSF48452">
    <property type="entry name" value="TPR-like"/>
    <property type="match status" value="2"/>
</dbReference>
<dbReference type="Proteomes" id="UP000324233">
    <property type="component" value="Chromosome"/>
</dbReference>
<dbReference type="InterPro" id="IPR019734">
    <property type="entry name" value="TPR_rpt"/>
</dbReference>
<accession>A0A5B9WEF2</accession>
<protein>
    <submittedName>
        <fullName evidence="3">Tetratricopeptide repeat protein</fullName>
    </submittedName>
</protein>
<keyword evidence="4" id="KW-1185">Reference proteome</keyword>
<evidence type="ECO:0000256" key="1">
    <source>
        <dbReference type="SAM" id="MobiDB-lite"/>
    </source>
</evidence>
<dbReference type="Pfam" id="PF13432">
    <property type="entry name" value="TPR_16"/>
    <property type="match status" value="2"/>
</dbReference>
<dbReference type="InterPro" id="IPR011990">
    <property type="entry name" value="TPR-like_helical_dom_sf"/>
</dbReference>
<evidence type="ECO:0000313" key="4">
    <source>
        <dbReference type="Proteomes" id="UP000324233"/>
    </source>
</evidence>
<evidence type="ECO:0000313" key="3">
    <source>
        <dbReference type="EMBL" id="QEH38341.1"/>
    </source>
</evidence>
<dbReference type="EMBL" id="CP042997">
    <property type="protein sequence ID" value="QEH38341.1"/>
    <property type="molecule type" value="Genomic_DNA"/>
</dbReference>